<name>A0A2M7U3Z9_9BACT</name>
<dbReference type="Proteomes" id="UP000230027">
    <property type="component" value="Unassembled WGS sequence"/>
</dbReference>
<dbReference type="AlphaFoldDB" id="A0A2M7U3Z9"/>
<organism evidence="1 2">
    <name type="scientific">Candidatus Roizmanbacteria bacterium CG_4_10_14_0_2_um_filter_36_9</name>
    <dbReference type="NCBI Taxonomy" id="1974823"/>
    <lineage>
        <taxon>Bacteria</taxon>
        <taxon>Candidatus Roizmaniibacteriota</taxon>
    </lineage>
</organism>
<reference evidence="2" key="1">
    <citation type="submission" date="2017-09" db="EMBL/GenBank/DDBJ databases">
        <title>Depth-based differentiation of microbial function through sediment-hosted aquifers and enrichment of novel symbionts in the deep terrestrial subsurface.</title>
        <authorList>
            <person name="Probst A.J."/>
            <person name="Ladd B."/>
            <person name="Jarett J.K."/>
            <person name="Geller-Mcgrath D.E."/>
            <person name="Sieber C.M.K."/>
            <person name="Emerson J.B."/>
            <person name="Anantharaman K."/>
            <person name="Thomas B.C."/>
            <person name="Malmstrom R."/>
            <person name="Stieglmeier M."/>
            <person name="Klingl A."/>
            <person name="Woyke T."/>
            <person name="Ryan C.M."/>
            <person name="Banfield J.F."/>
        </authorList>
    </citation>
    <scope>NUCLEOTIDE SEQUENCE [LARGE SCALE GENOMIC DNA]</scope>
</reference>
<dbReference type="EMBL" id="PFOD01000052">
    <property type="protein sequence ID" value="PIZ65331.1"/>
    <property type="molecule type" value="Genomic_DNA"/>
</dbReference>
<gene>
    <name evidence="1" type="ORF">COY14_02565</name>
</gene>
<protein>
    <submittedName>
        <fullName evidence="1">Uncharacterized protein</fullName>
    </submittedName>
</protein>
<sequence>MGCPEKTIRRYAGLNRAGARNEGIIGAHERCLAGYLEELNIEGCVQLPSGLLIKKRGKLATPELLMSIINPHPHLVNISFLECLVDDVGYLPDNIDFLLDVEFLQPSEFDIATADYLLGAQMHVSKKTVRDVKDIIPGIIQNRYNSGDFDESELLTASTFASAWIDDGLPNYSNRSDLIIQNVARMIDLRLEQIYSQNKSVYDIRRLIFQESW</sequence>
<accession>A0A2M7U3Z9</accession>
<evidence type="ECO:0000313" key="2">
    <source>
        <dbReference type="Proteomes" id="UP000230027"/>
    </source>
</evidence>
<comment type="caution">
    <text evidence="1">The sequence shown here is derived from an EMBL/GenBank/DDBJ whole genome shotgun (WGS) entry which is preliminary data.</text>
</comment>
<proteinExistence type="predicted"/>
<evidence type="ECO:0000313" key="1">
    <source>
        <dbReference type="EMBL" id="PIZ65331.1"/>
    </source>
</evidence>